<dbReference type="KEGG" id="mmaa:FR932_00905"/>
<proteinExistence type="predicted"/>
<evidence type="ECO:0000256" key="1">
    <source>
        <dbReference type="PIRNR" id="PIRNR028103"/>
    </source>
</evidence>
<organism evidence="2 3">
    <name type="scientific">Moritella marina ATCC 15381</name>
    <dbReference type="NCBI Taxonomy" id="1202962"/>
    <lineage>
        <taxon>Bacteria</taxon>
        <taxon>Pseudomonadati</taxon>
        <taxon>Pseudomonadota</taxon>
        <taxon>Gammaproteobacteria</taxon>
        <taxon>Alteromonadales</taxon>
        <taxon>Moritellaceae</taxon>
        <taxon>Moritella</taxon>
    </lineage>
</organism>
<dbReference type="PANTHER" id="PTHR34875:SF5">
    <property type="entry name" value="GLYCINE CLEAVAGE SYSTEM TRANSCRIPTIONAL REPRESSOR"/>
    <property type="match status" value="1"/>
</dbReference>
<dbReference type="EMBL" id="CP044399">
    <property type="protein sequence ID" value="QFI36482.1"/>
    <property type="molecule type" value="Genomic_DNA"/>
</dbReference>
<reference evidence="2 3" key="1">
    <citation type="submission" date="2019-09" db="EMBL/GenBank/DDBJ databases">
        <title>Hybrid Assembly of the complete Genome of the Deep-Sea Bacterium Moritella marina from long Nanopore and Illumina reads.</title>
        <authorList>
            <person name="Magin S."/>
            <person name="Georgoulis A."/>
            <person name="Papadimitriou K."/>
            <person name="Iliakis G."/>
            <person name="Vorgias C.E."/>
        </authorList>
    </citation>
    <scope>NUCLEOTIDE SEQUENCE [LARGE SCALE GENOMIC DNA]</scope>
    <source>
        <strain evidence="2 3">MP-1</strain>
    </source>
</reference>
<dbReference type="FunFam" id="3.30.70.260:FF:000005">
    <property type="entry name" value="Glycine cleavage system transcriptional repressor"/>
    <property type="match status" value="1"/>
</dbReference>
<dbReference type="InterPro" id="IPR045865">
    <property type="entry name" value="ACT-like_dom_sf"/>
</dbReference>
<keyword evidence="1" id="KW-0963">Cytoplasm</keyword>
<dbReference type="Proteomes" id="UP000327424">
    <property type="component" value="Chromosome"/>
</dbReference>
<dbReference type="AlphaFoldDB" id="A0A5J6WJC6"/>
<dbReference type="PIRSF" id="PIRSF028103">
    <property type="entry name" value="GcvR"/>
    <property type="match status" value="1"/>
</dbReference>
<dbReference type="InterPro" id="IPR050990">
    <property type="entry name" value="UPF0237/GcvR_regulator"/>
</dbReference>
<dbReference type="RefSeq" id="WP_019440785.1">
    <property type="nucleotide sequence ID" value="NZ_ALOE01000011.1"/>
</dbReference>
<keyword evidence="1" id="KW-0804">Transcription</keyword>
<keyword evidence="3" id="KW-1185">Reference proteome</keyword>
<dbReference type="SUPFAM" id="SSF55021">
    <property type="entry name" value="ACT-like"/>
    <property type="match status" value="2"/>
</dbReference>
<sequence length="179" mass="19730">MTQNLVITALGSNSPGIVHKLIGHVSNCGCNIVDSKLAIFGNEFTLIMLLSGEWNAMIQLESSLPLKSQELDLITMMKRTERHEPISYDHTIEVEITIPDATGIIEKFTLFFTNNNLNLAGLRSEIIVDAGSPDILKANFTLNTTFDCDLAILESELSGLCTILHADYQFMVDNKVLTA</sequence>
<dbReference type="PANTHER" id="PTHR34875">
    <property type="entry name" value="UPF0237 PROTEIN MJ1558"/>
    <property type="match status" value="1"/>
</dbReference>
<evidence type="ECO:0000313" key="3">
    <source>
        <dbReference type="Proteomes" id="UP000327424"/>
    </source>
</evidence>
<keyword evidence="1" id="KW-0678">Repressor</keyword>
<protein>
    <recommendedName>
        <fullName evidence="1">Glycine cleavage system transcriptional repressor</fullName>
    </recommendedName>
</protein>
<gene>
    <name evidence="2" type="ORF">FR932_00905</name>
</gene>
<dbReference type="InterPro" id="IPR016867">
    <property type="entry name" value="GcvR"/>
</dbReference>
<dbReference type="Gene3D" id="3.30.70.260">
    <property type="match status" value="2"/>
</dbReference>
<accession>A0A5J6WJC6</accession>
<name>A0A5J6WJC6_MORMI</name>
<evidence type="ECO:0000313" key="2">
    <source>
        <dbReference type="EMBL" id="QFI36482.1"/>
    </source>
</evidence>
<dbReference type="GO" id="GO:0006355">
    <property type="term" value="P:regulation of DNA-templated transcription"/>
    <property type="evidence" value="ECO:0007669"/>
    <property type="project" value="UniProtKB-UniRule"/>
</dbReference>
<comment type="subcellular location">
    <subcellularLocation>
        <location evidence="1">Cytoplasm</location>
    </subcellularLocation>
</comment>
<dbReference type="GO" id="GO:0005737">
    <property type="term" value="C:cytoplasm"/>
    <property type="evidence" value="ECO:0007669"/>
    <property type="project" value="UniProtKB-SubCell"/>
</dbReference>
<dbReference type="Pfam" id="PF13740">
    <property type="entry name" value="ACT_6"/>
    <property type="match status" value="1"/>
</dbReference>
<dbReference type="OrthoDB" id="5814713at2"/>